<dbReference type="Pfam" id="PF11937">
    <property type="entry name" value="DUF3455"/>
    <property type="match status" value="1"/>
</dbReference>
<reference evidence="2" key="2">
    <citation type="journal article" date="2022" name="Proc. Natl. Acad. Sci. U.S.A.">
        <title>Diploid-dominant life cycles characterize the early evolution of Fungi.</title>
        <authorList>
            <person name="Amses K.R."/>
            <person name="Simmons D.R."/>
            <person name="Longcore J.E."/>
            <person name="Mondo S.J."/>
            <person name="Seto K."/>
            <person name="Jeronimo G.H."/>
            <person name="Bonds A.E."/>
            <person name="Quandt C.A."/>
            <person name="Davis W.J."/>
            <person name="Chang Y."/>
            <person name="Federici B.A."/>
            <person name="Kuo A."/>
            <person name="LaButti K."/>
            <person name="Pangilinan J."/>
            <person name="Andreopoulos W."/>
            <person name="Tritt A."/>
            <person name="Riley R."/>
            <person name="Hundley H."/>
            <person name="Johnson J."/>
            <person name="Lipzen A."/>
            <person name="Barry K."/>
            <person name="Lang B.F."/>
            <person name="Cuomo C.A."/>
            <person name="Buchler N.E."/>
            <person name="Grigoriev I.V."/>
            <person name="Spatafora J.W."/>
            <person name="Stajich J.E."/>
            <person name="James T.Y."/>
        </authorList>
    </citation>
    <scope>NUCLEOTIDE SEQUENCE</scope>
    <source>
        <strain evidence="2">AG</strain>
    </source>
</reference>
<comment type="caution">
    <text evidence="2">The sequence shown here is derived from an EMBL/GenBank/DDBJ whole genome shotgun (WGS) entry which is preliminary data.</text>
</comment>
<feature type="signal peptide" evidence="1">
    <location>
        <begin position="1"/>
        <end position="21"/>
    </location>
</feature>
<proteinExistence type="predicted"/>
<dbReference type="InterPro" id="IPR021851">
    <property type="entry name" value="DUF3455"/>
</dbReference>
<protein>
    <submittedName>
        <fullName evidence="2">Uncharacterized protein</fullName>
    </submittedName>
</protein>
<gene>
    <name evidence="2" type="ORF">K450DRAFT_231983</name>
</gene>
<name>A0AAD5EDN7_UMBRA</name>
<dbReference type="PANTHER" id="PTHR35567">
    <property type="entry name" value="MALATE DEHYDROGENASE (AFU_ORTHOLOGUE AFUA_2G13800)"/>
    <property type="match status" value="1"/>
</dbReference>
<dbReference type="Proteomes" id="UP001206595">
    <property type="component" value="Unassembled WGS sequence"/>
</dbReference>
<dbReference type="AlphaFoldDB" id="A0AAD5EDN7"/>
<evidence type="ECO:0000313" key="2">
    <source>
        <dbReference type="EMBL" id="KAI8581574.1"/>
    </source>
</evidence>
<dbReference type="EMBL" id="MU620905">
    <property type="protein sequence ID" value="KAI8581574.1"/>
    <property type="molecule type" value="Genomic_DNA"/>
</dbReference>
<sequence length="194" mass="21475">MNKNFHRVIALLVAFSSLSAALPVSTVDKHLQLLARDDASGEGIQLPQGANLKFSLFAEGTQNYTCDSTTHMWTNVGALAHLSNSTLEYDPSKLVGFHYFTEQDGVLSPEWDLSISEPYDENGNHVIAKKISQYASPDGPENVPWLLVQGIEGDLAKFVTRIITKGGVPRQPNCDPSYNNYLTVPYTSLYMFFD</sequence>
<accession>A0AAD5EDN7</accession>
<dbReference type="PANTHER" id="PTHR35567:SF1">
    <property type="entry name" value="CONSERVED FUNGAL PROTEIN (AFU_ORTHOLOGUE AFUA_1G14230)"/>
    <property type="match status" value="1"/>
</dbReference>
<organism evidence="2 3">
    <name type="scientific">Umbelopsis ramanniana AG</name>
    <dbReference type="NCBI Taxonomy" id="1314678"/>
    <lineage>
        <taxon>Eukaryota</taxon>
        <taxon>Fungi</taxon>
        <taxon>Fungi incertae sedis</taxon>
        <taxon>Mucoromycota</taxon>
        <taxon>Mucoromycotina</taxon>
        <taxon>Umbelopsidomycetes</taxon>
        <taxon>Umbelopsidales</taxon>
        <taxon>Umbelopsidaceae</taxon>
        <taxon>Umbelopsis</taxon>
    </lineage>
</organism>
<evidence type="ECO:0000313" key="3">
    <source>
        <dbReference type="Proteomes" id="UP001206595"/>
    </source>
</evidence>
<dbReference type="GeneID" id="75912864"/>
<dbReference type="RefSeq" id="XP_051446578.1">
    <property type="nucleotide sequence ID" value="XM_051587519.1"/>
</dbReference>
<reference evidence="2" key="1">
    <citation type="submission" date="2021-06" db="EMBL/GenBank/DDBJ databases">
        <authorList>
            <consortium name="DOE Joint Genome Institute"/>
            <person name="Mondo S.J."/>
            <person name="Amses K.R."/>
            <person name="Simmons D.R."/>
            <person name="Longcore J.E."/>
            <person name="Seto K."/>
            <person name="Alves G.H."/>
            <person name="Bonds A.E."/>
            <person name="Quandt C.A."/>
            <person name="Davis W.J."/>
            <person name="Chang Y."/>
            <person name="Letcher P.M."/>
            <person name="Powell M.J."/>
            <person name="Kuo A."/>
            <person name="Labutti K."/>
            <person name="Pangilinan J."/>
            <person name="Andreopoulos W."/>
            <person name="Tritt A."/>
            <person name="Riley R."/>
            <person name="Hundley H."/>
            <person name="Johnson J."/>
            <person name="Lipzen A."/>
            <person name="Barry K."/>
            <person name="Berbee M.L."/>
            <person name="Buchler N.E."/>
            <person name="Grigoriev I.V."/>
            <person name="Spatafora J.W."/>
            <person name="Stajich J.E."/>
            <person name="James T.Y."/>
        </authorList>
    </citation>
    <scope>NUCLEOTIDE SEQUENCE</scope>
    <source>
        <strain evidence="2">AG</strain>
    </source>
</reference>
<keyword evidence="3" id="KW-1185">Reference proteome</keyword>
<feature type="chain" id="PRO_5042232987" evidence="1">
    <location>
        <begin position="22"/>
        <end position="194"/>
    </location>
</feature>
<evidence type="ECO:0000256" key="1">
    <source>
        <dbReference type="SAM" id="SignalP"/>
    </source>
</evidence>
<keyword evidence="1" id="KW-0732">Signal</keyword>